<dbReference type="OrthoDB" id="6985391at2"/>
<feature type="region of interest" description="Disordered" evidence="1">
    <location>
        <begin position="74"/>
        <end position="93"/>
    </location>
</feature>
<protein>
    <submittedName>
        <fullName evidence="2">Propanediol utilization protein</fullName>
    </submittedName>
</protein>
<dbReference type="AlphaFoldDB" id="A0A5R8ZHE8"/>
<accession>A0A5R8ZHE8</accession>
<dbReference type="InterPro" id="IPR040905">
    <property type="entry name" value="SS_DBP_Pseudomonas"/>
</dbReference>
<dbReference type="EMBL" id="VAUO01000001">
    <property type="protein sequence ID" value="TLP65190.1"/>
    <property type="molecule type" value="Genomic_DNA"/>
</dbReference>
<dbReference type="SUPFAM" id="SSF50249">
    <property type="entry name" value="Nucleic acid-binding proteins"/>
    <property type="match status" value="1"/>
</dbReference>
<dbReference type="Gene3D" id="2.40.50.140">
    <property type="entry name" value="Nucleic acid-binding proteins"/>
    <property type="match status" value="1"/>
</dbReference>
<gene>
    <name evidence="2" type="ORF">FEM01_03165</name>
</gene>
<evidence type="ECO:0000256" key="1">
    <source>
        <dbReference type="SAM" id="MobiDB-lite"/>
    </source>
</evidence>
<dbReference type="InterPro" id="IPR012340">
    <property type="entry name" value="NA-bd_OB-fold"/>
</dbReference>
<comment type="caution">
    <text evidence="2">The sequence shown here is derived from an EMBL/GenBank/DDBJ whole genome shotgun (WGS) entry which is preliminary data.</text>
</comment>
<dbReference type="Pfam" id="PF17878">
    <property type="entry name" value="ssDBP"/>
    <property type="match status" value="1"/>
</dbReference>
<name>A0A5R8ZHE8_9PSED</name>
<dbReference type="RefSeq" id="WP_138217813.1">
    <property type="nucleotide sequence ID" value="NZ_VAUO01000001.1"/>
</dbReference>
<dbReference type="Proteomes" id="UP000309819">
    <property type="component" value="Unassembled WGS sequence"/>
</dbReference>
<evidence type="ECO:0000313" key="2">
    <source>
        <dbReference type="EMBL" id="TLP65190.1"/>
    </source>
</evidence>
<organism evidence="2 3">
    <name type="scientific">Pseudomonas mosselii</name>
    <dbReference type="NCBI Taxonomy" id="78327"/>
    <lineage>
        <taxon>Bacteria</taxon>
        <taxon>Pseudomonadati</taxon>
        <taxon>Pseudomonadota</taxon>
        <taxon>Gammaproteobacteria</taxon>
        <taxon>Pseudomonadales</taxon>
        <taxon>Pseudomonadaceae</taxon>
        <taxon>Pseudomonas</taxon>
    </lineage>
</organism>
<sequence length="93" mass="10176">MSNTILVEVTGNHRSGTAAKSGKPYCMFEAYVHLPNVPYPQKASFYAEMPNQVPSVGTYECDIIADVRDGRLSFDVDPRQGRRVNSAPAAKVS</sequence>
<reference evidence="2 3" key="1">
    <citation type="submission" date="2019-05" db="EMBL/GenBank/DDBJ databases">
        <title>Pseudomonas sp. SC006 isolated from lettuce that can produce HBGAs.</title>
        <authorList>
            <person name="Wang D."/>
            <person name="Liao N."/>
            <person name="Liu D."/>
            <person name="Zhang Z."/>
            <person name="Zou S."/>
        </authorList>
    </citation>
    <scope>NUCLEOTIDE SEQUENCE [LARGE SCALE GENOMIC DNA]</scope>
    <source>
        <strain evidence="2 3">SC006</strain>
    </source>
</reference>
<evidence type="ECO:0000313" key="3">
    <source>
        <dbReference type="Proteomes" id="UP000309819"/>
    </source>
</evidence>
<keyword evidence="3" id="KW-1185">Reference proteome</keyword>
<proteinExistence type="predicted"/>